<feature type="region of interest" description="Disordered" evidence="3">
    <location>
        <begin position="117"/>
        <end position="143"/>
    </location>
</feature>
<dbReference type="STRING" id="544711.F0UEI1"/>
<feature type="domain" description="RRM" evidence="4">
    <location>
        <begin position="242"/>
        <end position="320"/>
    </location>
</feature>
<name>F0UEI1_AJEC8</name>
<feature type="compositionally biased region" description="Basic and acidic residues" evidence="3">
    <location>
        <begin position="132"/>
        <end position="143"/>
    </location>
</feature>
<organism evidence="6">
    <name type="scientific">Ajellomyces capsulatus (strain H88)</name>
    <name type="common">Darling's disease fungus</name>
    <name type="synonym">Histoplasma capsulatum</name>
    <dbReference type="NCBI Taxonomy" id="544711"/>
    <lineage>
        <taxon>Eukaryota</taxon>
        <taxon>Fungi</taxon>
        <taxon>Dikarya</taxon>
        <taxon>Ascomycota</taxon>
        <taxon>Pezizomycotina</taxon>
        <taxon>Eurotiomycetes</taxon>
        <taxon>Eurotiomycetidae</taxon>
        <taxon>Onygenales</taxon>
        <taxon>Ajellomycetaceae</taxon>
        <taxon>Histoplasma</taxon>
    </lineage>
</organism>
<evidence type="ECO:0000256" key="1">
    <source>
        <dbReference type="ARBA" id="ARBA00022884"/>
    </source>
</evidence>
<feature type="domain" description="RRM" evidence="4">
    <location>
        <begin position="151"/>
        <end position="228"/>
    </location>
</feature>
<dbReference type="OrthoDB" id="6730379at2759"/>
<sequence length="359" mass="40702">MSSDNLTIFDCGIEVELLLKPKPAIEAMNGHFIDFFFSCSWRRFSHPHPHARELFLTIFENSILISLRHAAFRAITAYPAAFAVKPGTLAALGPSLLRLSGQSTKVAFQQRWNWNSSSNGSEPYGRRSFQQTDRRNESQRERELLPIKPNETIYVGNLFFEVTAEDLKRDMAKFGTIYSVRIVYDSRGMSRGFAYVQFDSVEAAEAAISEMNMSIYEGRRIVVNYSTRNSAAPRTRASEPTKTLFIGNLSFEMTDRELNDLFRDIPNVDDVRVSVDKRTGRPRGFAHADFLDVESAKAAMEILKEKAPYGRPLRLDYSLNTKDMLASQNRGSRFSSSNPDEPFQAETTETENVTSEPAR</sequence>
<dbReference type="Gene3D" id="3.30.70.330">
    <property type="match status" value="2"/>
</dbReference>
<dbReference type="SMART" id="SM00360">
    <property type="entry name" value="RRM"/>
    <property type="match status" value="2"/>
</dbReference>
<dbReference type="Pfam" id="PF00076">
    <property type="entry name" value="RRM_1"/>
    <property type="match status" value="2"/>
</dbReference>
<dbReference type="GO" id="GO:0003723">
    <property type="term" value="F:RNA binding"/>
    <property type="evidence" value="ECO:0007669"/>
    <property type="project" value="UniProtKB-UniRule"/>
</dbReference>
<dbReference type="HOGENOM" id="CLU_012062_15_0_1"/>
<dbReference type="VEuPathDB" id="FungiDB:I7I53_03376"/>
<dbReference type="InterPro" id="IPR035979">
    <property type="entry name" value="RBD_domain_sf"/>
</dbReference>
<dbReference type="OMA" id="AFQQRWN"/>
<dbReference type="InterPro" id="IPR000504">
    <property type="entry name" value="RRM_dom"/>
</dbReference>
<evidence type="ECO:0000259" key="4">
    <source>
        <dbReference type="PROSITE" id="PS50102"/>
    </source>
</evidence>
<feature type="region of interest" description="Disordered" evidence="3">
    <location>
        <begin position="326"/>
        <end position="359"/>
    </location>
</feature>
<dbReference type="PANTHER" id="PTHR48027">
    <property type="entry name" value="HETEROGENEOUS NUCLEAR RIBONUCLEOPROTEIN 87F-RELATED"/>
    <property type="match status" value="1"/>
</dbReference>
<dbReference type="SUPFAM" id="SSF54928">
    <property type="entry name" value="RNA-binding domain, RBD"/>
    <property type="match status" value="1"/>
</dbReference>
<proteinExistence type="predicted"/>
<dbReference type="AlphaFoldDB" id="F0UEI1"/>
<dbReference type="Proteomes" id="UP000008142">
    <property type="component" value="Unassembled WGS sequence"/>
</dbReference>
<evidence type="ECO:0000313" key="5">
    <source>
        <dbReference type="EMBL" id="EGC44711.1"/>
    </source>
</evidence>
<dbReference type="InterPro" id="IPR052462">
    <property type="entry name" value="SLIRP/GR-RBP-like"/>
</dbReference>
<accession>F0UEI1</accession>
<reference evidence="6" key="1">
    <citation type="submission" date="2008-07" db="EMBL/GenBank/DDBJ databases">
        <title>Annotation of Ajellomyces capsulatus strain H88.</title>
        <authorList>
            <person name="Champion M."/>
            <person name="Cuomo C."/>
            <person name="Ma L.-J."/>
            <person name="Henn M.R."/>
            <person name="Sil A."/>
            <person name="Goldman B."/>
            <person name="Young S.K."/>
            <person name="Kodira C.D."/>
            <person name="Zeng Q."/>
            <person name="Koehrsen M."/>
            <person name="Alvarado L."/>
            <person name="Berlin A."/>
            <person name="Borenstein D."/>
            <person name="Chen Z."/>
            <person name="Engels R."/>
            <person name="Freedman E."/>
            <person name="Gellesch M."/>
            <person name="Goldberg J."/>
            <person name="Griggs A."/>
            <person name="Gujja S."/>
            <person name="Heiman D."/>
            <person name="Hepburn T."/>
            <person name="Howarth C."/>
            <person name="Jen D."/>
            <person name="Larson L."/>
            <person name="Lewis B."/>
            <person name="Mehta T."/>
            <person name="Park D."/>
            <person name="Pearson M."/>
            <person name="Roberts A."/>
            <person name="Saif S."/>
            <person name="Shea T."/>
            <person name="Shenoy N."/>
            <person name="Sisk P."/>
            <person name="Stolte C."/>
            <person name="Sykes S."/>
            <person name="Walk T."/>
            <person name="White J."/>
            <person name="Yandava C."/>
            <person name="Klein B."/>
            <person name="McEwen J.G."/>
            <person name="Puccia R."/>
            <person name="Goldman G.H."/>
            <person name="Felipe M.S."/>
            <person name="Nino-Vega G."/>
            <person name="San-Blas G."/>
            <person name="Taylor J."/>
            <person name="Mendoza L."/>
            <person name="Galagan J."/>
            <person name="Nusbaum C."/>
            <person name="Birren B."/>
        </authorList>
    </citation>
    <scope>NUCLEOTIDE SEQUENCE [LARGE SCALE GENOMIC DNA]</scope>
    <source>
        <strain evidence="6">H88</strain>
    </source>
</reference>
<dbReference type="PROSITE" id="PS50102">
    <property type="entry name" value="RRM"/>
    <property type="match status" value="2"/>
</dbReference>
<evidence type="ECO:0000313" key="6">
    <source>
        <dbReference type="Proteomes" id="UP000008142"/>
    </source>
</evidence>
<evidence type="ECO:0000256" key="3">
    <source>
        <dbReference type="SAM" id="MobiDB-lite"/>
    </source>
</evidence>
<dbReference type="CDD" id="cd00590">
    <property type="entry name" value="RRM_SF"/>
    <property type="match status" value="1"/>
</dbReference>
<gene>
    <name evidence="5" type="ORF">HCEG_03926</name>
</gene>
<dbReference type="InterPro" id="IPR012677">
    <property type="entry name" value="Nucleotide-bd_a/b_plait_sf"/>
</dbReference>
<protein>
    <submittedName>
        <fullName evidence="5">Nucleic acid-binding protein</fullName>
    </submittedName>
</protein>
<dbReference type="EMBL" id="DS990638">
    <property type="protein sequence ID" value="EGC44711.1"/>
    <property type="molecule type" value="Genomic_DNA"/>
</dbReference>
<evidence type="ECO:0000256" key="2">
    <source>
        <dbReference type="PROSITE-ProRule" id="PRU00176"/>
    </source>
</evidence>
<keyword evidence="1 2" id="KW-0694">RNA-binding</keyword>